<dbReference type="Gene3D" id="2.120.10.30">
    <property type="entry name" value="TolB, C-terminal domain"/>
    <property type="match status" value="3"/>
</dbReference>
<accession>A0A1H3DCR9</accession>
<dbReference type="InterPro" id="IPR006311">
    <property type="entry name" value="TAT_signal"/>
</dbReference>
<evidence type="ECO:0000313" key="4">
    <source>
        <dbReference type="EMBL" id="SDX64181.1"/>
    </source>
</evidence>
<name>A0A1H3DCR9_9PSEU</name>
<dbReference type="Gene3D" id="3.30.110.90">
    <property type="entry name" value="Amidohydrolase"/>
    <property type="match status" value="1"/>
</dbReference>
<protein>
    <submittedName>
        <fullName evidence="4">Component of the Tol biopolymer transport system</fullName>
    </submittedName>
</protein>
<dbReference type="Gene3D" id="1.20.58.520">
    <property type="entry name" value="Amidohydrolase"/>
    <property type="match status" value="1"/>
</dbReference>
<dbReference type="SUPFAM" id="SSF69304">
    <property type="entry name" value="Tricorn protease N-terminal domain"/>
    <property type="match status" value="2"/>
</dbReference>
<dbReference type="RefSeq" id="WP_245757334.1">
    <property type="nucleotide sequence ID" value="NZ_FNON01000003.1"/>
</dbReference>
<dbReference type="Pfam" id="PF01979">
    <property type="entry name" value="Amidohydro_1"/>
    <property type="match status" value="1"/>
</dbReference>
<evidence type="ECO:0000259" key="3">
    <source>
        <dbReference type="Pfam" id="PF01979"/>
    </source>
</evidence>
<gene>
    <name evidence="4" type="ORF">SAMN05421504_103340</name>
</gene>
<dbReference type="EMBL" id="FNON01000003">
    <property type="protein sequence ID" value="SDX64181.1"/>
    <property type="molecule type" value="Genomic_DNA"/>
</dbReference>
<organism evidence="4 5">
    <name type="scientific">Amycolatopsis xylanica</name>
    <dbReference type="NCBI Taxonomy" id="589385"/>
    <lineage>
        <taxon>Bacteria</taxon>
        <taxon>Bacillati</taxon>
        <taxon>Actinomycetota</taxon>
        <taxon>Actinomycetes</taxon>
        <taxon>Pseudonocardiales</taxon>
        <taxon>Pseudonocardiaceae</taxon>
        <taxon>Amycolatopsis</taxon>
    </lineage>
</organism>
<keyword evidence="5" id="KW-1185">Reference proteome</keyword>
<evidence type="ECO:0000313" key="5">
    <source>
        <dbReference type="Proteomes" id="UP000199515"/>
    </source>
</evidence>
<dbReference type="Proteomes" id="UP000199515">
    <property type="component" value="Unassembled WGS sequence"/>
</dbReference>
<evidence type="ECO:0000256" key="2">
    <source>
        <dbReference type="SAM" id="MobiDB-lite"/>
    </source>
</evidence>
<dbReference type="InterPro" id="IPR011042">
    <property type="entry name" value="6-blade_b-propeller_TolB-like"/>
</dbReference>
<dbReference type="InterPro" id="IPR032466">
    <property type="entry name" value="Metal_Hydrolase"/>
</dbReference>
<dbReference type="PANTHER" id="PTHR36842">
    <property type="entry name" value="PROTEIN TOLB HOMOLOG"/>
    <property type="match status" value="1"/>
</dbReference>
<dbReference type="Pfam" id="PF07676">
    <property type="entry name" value="PD40"/>
    <property type="match status" value="7"/>
</dbReference>
<proteinExistence type="inferred from homology"/>
<dbReference type="InterPro" id="IPR011059">
    <property type="entry name" value="Metal-dep_hydrolase_composite"/>
</dbReference>
<feature type="domain" description="Amidohydrolase-related" evidence="3">
    <location>
        <begin position="645"/>
        <end position="982"/>
    </location>
</feature>
<dbReference type="STRING" id="589385.SAMN05421504_103340"/>
<dbReference type="PANTHER" id="PTHR36842:SF1">
    <property type="entry name" value="PROTEIN TOLB"/>
    <property type="match status" value="1"/>
</dbReference>
<comment type="similarity">
    <text evidence="1">Belongs to the TolB family.</text>
</comment>
<evidence type="ECO:0000256" key="1">
    <source>
        <dbReference type="ARBA" id="ARBA00009820"/>
    </source>
</evidence>
<dbReference type="SUPFAM" id="SSF51338">
    <property type="entry name" value="Composite domain of metallo-dependent hydrolases"/>
    <property type="match status" value="1"/>
</dbReference>
<dbReference type="SUPFAM" id="SSF51556">
    <property type="entry name" value="Metallo-dependent hydrolases"/>
    <property type="match status" value="1"/>
</dbReference>
<dbReference type="InterPro" id="IPR006680">
    <property type="entry name" value="Amidohydro-rel"/>
</dbReference>
<feature type="region of interest" description="Disordered" evidence="2">
    <location>
        <begin position="28"/>
        <end position="49"/>
    </location>
</feature>
<dbReference type="Gene3D" id="2.30.40.10">
    <property type="entry name" value="Urease, subunit C, domain 1"/>
    <property type="match status" value="1"/>
</dbReference>
<dbReference type="GO" id="GO:0016810">
    <property type="term" value="F:hydrolase activity, acting on carbon-nitrogen (but not peptide) bonds"/>
    <property type="evidence" value="ECO:0007669"/>
    <property type="project" value="InterPro"/>
</dbReference>
<dbReference type="PROSITE" id="PS51318">
    <property type="entry name" value="TAT"/>
    <property type="match status" value="1"/>
</dbReference>
<dbReference type="AlphaFoldDB" id="A0A1H3DCR9"/>
<sequence length="1030" mass="111110">MSGELTRRNMLIGTGAAAVAAGLVGTETARADPETTETPQESSKKTTVREGTNISVAVSPDGKLVAFDLLTNIWVVPIAGGEARRLTDDFADATQPAFSPDGRRLVFQSYRDGNYHLWSIGVDGSGARQHTQGPFDHREPKFSPDGASIVFASDRGGSYGVHRLTVATGEITKLTDTAAEEATPGWSHDGKRVAYTVDDLAIDVLELESGVVTRAVTAPAGAKVYGPSFAPDGKLAYVRLTGAKPELVVGDQVVTGDEDVFAFPVGWLAADELLYTADGRIRRRKLGGTPPVDVGFTATVPFVAKRKYRQLVRDLDDHRERQAQGIASPVVSRDGSQVAFRALNALWLLKIGERKPRKLLADGYFNSDPDFSPDGKTLVYASDKAGDADLWSLDIATGGTKRLTGLPGAQLTPRFSPDGSRIAYQDHDGATWIVDVAGGVPKQVAPTLFMPGRPTWSPDGTTLALAAVKPYSKRYREGTSQILLVNLRAGTLQYSEPMPHASLSTRGDDGPVWSPDGKYLSFVVESTAWIVPVDATGTFTGQPKQVTHEVTDSLAWVGSDALLYLNNGELRTQSIAGGPPATVPVDLRWQRPVVRQKLVVRAGALWDGKAKELRRNVDVIVDGDRIAGVVPAGPGPATVDASTRTVMPGLIDAHVHWHLRGRQWGARQGRLWLAYGITSTRSPGDPAYQMVETREALESGALTGPRFFATGEAIDGSRVYYNFMRPNRSISLLDKEFERARKLRYDLIKTYVRFPNEYQAAAVAAAHRAGLPLTSHYLYPAAHLGMDGMEHYGATNRLGYSHTGSRIGRTYGDVVALFAGSGMGISTTLFNSSVLYGDDRSLVTDRRTRVLNPSWEYDRLVQKADDARTPAAETMRAILKGQAEMMLRIQRAGGVVLAGTDAPLDNIAISLHTNLRAMVRYGFTPYEALTAATANPARWLGLDGTIGVIAPRAKADLVIVDGDPLTDIAAAAAVRGVMVGGQAHTVDELLAPYEHPAAATAQIVQSGQTAQFADEWWHRPEWTDHACCGD</sequence>
<reference evidence="4 5" key="1">
    <citation type="submission" date="2016-10" db="EMBL/GenBank/DDBJ databases">
        <authorList>
            <person name="de Groot N.N."/>
        </authorList>
    </citation>
    <scope>NUCLEOTIDE SEQUENCE [LARGE SCALE GENOMIC DNA]</scope>
    <source>
        <strain evidence="4 5">CPCC 202699</strain>
    </source>
</reference>
<dbReference type="InterPro" id="IPR011659">
    <property type="entry name" value="WD40"/>
</dbReference>
<dbReference type="Gene3D" id="3.40.50.10910">
    <property type="entry name" value="Amidohydrolase"/>
    <property type="match status" value="1"/>
</dbReference>